<protein>
    <submittedName>
        <fullName evidence="2">Uncharacterized protein</fullName>
    </submittedName>
</protein>
<feature type="region of interest" description="Disordered" evidence="1">
    <location>
        <begin position="1"/>
        <end position="46"/>
    </location>
</feature>
<organism evidence="2 3">
    <name type="scientific">Halobacillus shinanisalinarum</name>
    <dbReference type="NCBI Taxonomy" id="2932258"/>
    <lineage>
        <taxon>Bacteria</taxon>
        <taxon>Bacillati</taxon>
        <taxon>Bacillota</taxon>
        <taxon>Bacilli</taxon>
        <taxon>Bacillales</taxon>
        <taxon>Bacillaceae</taxon>
        <taxon>Halobacillus</taxon>
    </lineage>
</organism>
<evidence type="ECO:0000256" key="1">
    <source>
        <dbReference type="SAM" id="MobiDB-lite"/>
    </source>
</evidence>
<evidence type="ECO:0000313" key="3">
    <source>
        <dbReference type="Proteomes" id="UP000831880"/>
    </source>
</evidence>
<evidence type="ECO:0000313" key="2">
    <source>
        <dbReference type="EMBL" id="UOQ92814.1"/>
    </source>
</evidence>
<reference evidence="2 3" key="1">
    <citation type="submission" date="2022-04" db="EMBL/GenBank/DDBJ databases">
        <title>Halobacillus sp. isolated from saltern.</title>
        <authorList>
            <person name="Won M."/>
            <person name="Lee C.-M."/>
            <person name="Woen H.-Y."/>
            <person name="Kwon S.-W."/>
        </authorList>
    </citation>
    <scope>NUCLEOTIDE SEQUENCE [LARGE SCALE GENOMIC DNA]</scope>
    <source>
        <strain evidence="2 3">SSTM10-2</strain>
    </source>
</reference>
<sequence>MDKKKQKDDKRWVEVKPFEESQMEPKRLTDAKRKEIEADQHTVGGF</sequence>
<dbReference type="EMBL" id="CP095074">
    <property type="protein sequence ID" value="UOQ92814.1"/>
    <property type="molecule type" value="Genomic_DNA"/>
</dbReference>
<accession>A0ABY4GXM9</accession>
<feature type="compositionally biased region" description="Basic and acidic residues" evidence="1">
    <location>
        <begin position="1"/>
        <end position="40"/>
    </location>
</feature>
<dbReference type="Proteomes" id="UP000831880">
    <property type="component" value="Chromosome"/>
</dbReference>
<name>A0ABY4GXM9_9BACI</name>
<keyword evidence="3" id="KW-1185">Reference proteome</keyword>
<gene>
    <name evidence="2" type="ORF">MUO14_20750</name>
</gene>
<dbReference type="RefSeq" id="WP_244752420.1">
    <property type="nucleotide sequence ID" value="NZ_CP095074.1"/>
</dbReference>
<proteinExistence type="predicted"/>